<feature type="transmembrane region" description="Helical" evidence="1">
    <location>
        <begin position="85"/>
        <end position="104"/>
    </location>
</feature>
<organism evidence="2 3">
    <name type="scientific">Vibrio aerogenes CECT 7868</name>
    <dbReference type="NCBI Taxonomy" id="1216006"/>
    <lineage>
        <taxon>Bacteria</taxon>
        <taxon>Pseudomonadati</taxon>
        <taxon>Pseudomonadota</taxon>
        <taxon>Gammaproteobacteria</taxon>
        <taxon>Vibrionales</taxon>
        <taxon>Vibrionaceae</taxon>
        <taxon>Vibrio</taxon>
    </lineage>
</organism>
<dbReference type="EMBL" id="FQXZ01000038">
    <property type="protein sequence ID" value="SHI28520.1"/>
    <property type="molecule type" value="Genomic_DNA"/>
</dbReference>
<sequence>MVMAEIIILACVVFLSRYLFLAPGIPLKPGAGLQRFLSYSGPAVLSVIWAPIVFMPAQKLWINWHNPYLWGALLAGMIAWKTKNVLFTTVSSMAVFLVLHLWVLPDVNFHLPG</sequence>
<name>A0A1M5ZW99_9VIBR</name>
<reference evidence="2 3" key="1">
    <citation type="submission" date="2016-11" db="EMBL/GenBank/DDBJ databases">
        <authorList>
            <person name="Jaros S."/>
            <person name="Januszkiewicz K."/>
            <person name="Wedrychowicz H."/>
        </authorList>
    </citation>
    <scope>NUCLEOTIDE SEQUENCE [LARGE SCALE GENOMIC DNA]</scope>
    <source>
        <strain evidence="2 3">CECT 7868</strain>
    </source>
</reference>
<dbReference type="STRING" id="1216006.VA7868_03335"/>
<dbReference type="Proteomes" id="UP000184608">
    <property type="component" value="Unassembled WGS sequence"/>
</dbReference>
<feature type="transmembrane region" description="Helical" evidence="1">
    <location>
        <begin position="36"/>
        <end position="55"/>
    </location>
</feature>
<keyword evidence="1" id="KW-1133">Transmembrane helix</keyword>
<gene>
    <name evidence="2" type="ORF">VA7868_03335</name>
</gene>
<evidence type="ECO:0000313" key="2">
    <source>
        <dbReference type="EMBL" id="SHI28520.1"/>
    </source>
</evidence>
<dbReference type="InterPro" id="IPR008407">
    <property type="entry name" value="Brnchd-chn_aa_trnsp_AzlD"/>
</dbReference>
<evidence type="ECO:0000313" key="3">
    <source>
        <dbReference type="Proteomes" id="UP000184608"/>
    </source>
</evidence>
<proteinExistence type="predicted"/>
<protein>
    <submittedName>
        <fullName evidence="2">Branched-chain amino acid transport protein (AzlD)</fullName>
    </submittedName>
</protein>
<accession>A0A1M5ZW99</accession>
<dbReference type="OrthoDB" id="4257348at2"/>
<feature type="transmembrane region" description="Helical" evidence="1">
    <location>
        <begin position="6"/>
        <end position="24"/>
    </location>
</feature>
<evidence type="ECO:0000256" key="1">
    <source>
        <dbReference type="SAM" id="Phobius"/>
    </source>
</evidence>
<dbReference type="RefSeq" id="WP_073604964.1">
    <property type="nucleotide sequence ID" value="NZ_FQXZ01000038.1"/>
</dbReference>
<keyword evidence="3" id="KW-1185">Reference proteome</keyword>
<keyword evidence="1" id="KW-0472">Membrane</keyword>
<dbReference type="Pfam" id="PF05437">
    <property type="entry name" value="AzlD"/>
    <property type="match status" value="1"/>
</dbReference>
<keyword evidence="1" id="KW-0812">Transmembrane</keyword>
<dbReference type="AlphaFoldDB" id="A0A1M5ZW99"/>